<feature type="coiled-coil region" evidence="1">
    <location>
        <begin position="317"/>
        <end position="344"/>
    </location>
</feature>
<gene>
    <name evidence="2" type="ORF">R5W23_001228</name>
</gene>
<dbReference type="EMBL" id="JAXBLV010000017">
    <property type="protein sequence ID" value="MDY3558178.1"/>
    <property type="molecule type" value="Genomic_DNA"/>
</dbReference>
<dbReference type="RefSeq" id="WP_320685144.1">
    <property type="nucleotide sequence ID" value="NZ_JAXBLV010000017.1"/>
</dbReference>
<protein>
    <submittedName>
        <fullName evidence="2">Uncharacterized protein</fullName>
    </submittedName>
</protein>
<feature type="coiled-coil region" evidence="1">
    <location>
        <begin position="155"/>
        <end position="189"/>
    </location>
</feature>
<name>A0ABU5EWH3_9BACT</name>
<dbReference type="Proteomes" id="UP001272242">
    <property type="component" value="Unassembled WGS sequence"/>
</dbReference>
<evidence type="ECO:0000313" key="3">
    <source>
        <dbReference type="Proteomes" id="UP001272242"/>
    </source>
</evidence>
<sequence>MTDPGDRGRPWLTRLLAGELPLSCFRSAELPLADRAPSEHYCAARAAACPDLLVVHADPAAGERFIFDLATIASDRVLVLSPNPGVADRLVERLCAASVAALRALGDNESPSRLPPAVAAVTSAALGINRVAQLQRSSAAAVAAAEDRVSAFAPVAKAIARLVEVNESLARLETSLTDLTARRDRVEADLRTETDTPFARALAQLDTDHAEAVARRSDELRAATAARDEKQSALDQARHLHAEALRKPGFLSRWFSGKAKPGAIEPADLEKQIQVLEAEAAALAEQARELEATVTASATAYGTARDTLLTNELAARRAAAVAAAAAAETELARARAESAALNKVIASTVPGDDHGAAQAALAAAREKAAEAARAVPVAPPRVVVGTPGSLKVDPVFASPAGEPPFGLLILDRAEELAENDFPWLARLAGRYVLVGHAVPADEPRGRGHGRGGDAPFTSRLARMLDRETWAAEGNRLVCRLVAPDPEQRRRLVREPLADRPEIELRFLETGAEPQLAEITFPWNTPVADAKRFLAETLGEVRLRPCGEFRWETTDDAVVAVWPAADGPNGVWAELESGVREKVTGTGPFAFTAAVRFDFAAGWDADRAAAWLDARLPGASSSRFAALPRATAPRQR</sequence>
<organism evidence="2 3">
    <name type="scientific">Gemmata algarum</name>
    <dbReference type="NCBI Taxonomy" id="2975278"/>
    <lineage>
        <taxon>Bacteria</taxon>
        <taxon>Pseudomonadati</taxon>
        <taxon>Planctomycetota</taxon>
        <taxon>Planctomycetia</taxon>
        <taxon>Gemmatales</taxon>
        <taxon>Gemmataceae</taxon>
        <taxon>Gemmata</taxon>
    </lineage>
</organism>
<evidence type="ECO:0000313" key="2">
    <source>
        <dbReference type="EMBL" id="MDY3558178.1"/>
    </source>
</evidence>
<comment type="caution">
    <text evidence="2">The sequence shown here is derived from an EMBL/GenBank/DDBJ whole genome shotgun (WGS) entry which is preliminary data.</text>
</comment>
<proteinExistence type="predicted"/>
<keyword evidence="1" id="KW-0175">Coiled coil</keyword>
<keyword evidence="3" id="KW-1185">Reference proteome</keyword>
<feature type="coiled-coil region" evidence="1">
    <location>
        <begin position="266"/>
        <end position="293"/>
    </location>
</feature>
<accession>A0ABU5EWH3</accession>
<reference evidence="3" key="1">
    <citation type="journal article" date="2023" name="Mar. Drugs">
        <title>Gemmata algarum, a Novel Planctomycete Isolated from an Algal Mat, Displays Antimicrobial Activity.</title>
        <authorList>
            <person name="Kumar G."/>
            <person name="Kallscheuer N."/>
            <person name="Kashif M."/>
            <person name="Ahamad S."/>
            <person name="Jagadeeshwari U."/>
            <person name="Pannikurungottu S."/>
            <person name="Haufschild T."/>
            <person name="Kabuu M."/>
            <person name="Sasikala C."/>
            <person name="Jogler C."/>
            <person name="Ramana C."/>
        </authorList>
    </citation>
    <scope>NUCLEOTIDE SEQUENCE [LARGE SCALE GENOMIC DNA]</scope>
    <source>
        <strain evidence="3">JC673</strain>
    </source>
</reference>
<evidence type="ECO:0000256" key="1">
    <source>
        <dbReference type="SAM" id="Coils"/>
    </source>
</evidence>